<protein>
    <submittedName>
        <fullName evidence="13">Heterodimeric efflux ABC transporter, permease/ATP-binding subunit 2</fullName>
    </submittedName>
</protein>
<feature type="transmembrane region" description="Helical" evidence="10">
    <location>
        <begin position="96"/>
        <end position="114"/>
    </location>
</feature>
<dbReference type="PROSITE" id="PS50893">
    <property type="entry name" value="ABC_TRANSPORTER_2"/>
    <property type="match status" value="1"/>
</dbReference>
<accession>A0A410FTQ7</accession>
<dbReference type="Gene3D" id="3.40.50.300">
    <property type="entry name" value="P-loop containing nucleotide triphosphate hydrolases"/>
    <property type="match status" value="1"/>
</dbReference>
<reference evidence="14" key="1">
    <citation type="submission" date="2018-12" db="EMBL/GenBank/DDBJ databases">
        <title>Complete genome sequence of an uncultured bacterium of the candidate phylum Bipolaricaulota.</title>
        <authorList>
            <person name="Kadnikov V.V."/>
            <person name="Mardanov A.V."/>
            <person name="Beletsky A.V."/>
            <person name="Frank Y.A."/>
            <person name="Karnachuk O.V."/>
            <person name="Ravin N.V."/>
        </authorList>
    </citation>
    <scope>NUCLEOTIDE SEQUENCE [LARGE SCALE GENOMIC DNA]</scope>
</reference>
<dbReference type="FunFam" id="3.40.50.300:FF:000287">
    <property type="entry name" value="Multidrug ABC transporter ATP-binding protein"/>
    <property type="match status" value="1"/>
</dbReference>
<evidence type="ECO:0000256" key="9">
    <source>
        <dbReference type="SAM" id="MobiDB-lite"/>
    </source>
</evidence>
<evidence type="ECO:0000256" key="5">
    <source>
        <dbReference type="ARBA" id="ARBA00022741"/>
    </source>
</evidence>
<feature type="domain" description="ABC transmembrane type-1" evidence="12">
    <location>
        <begin position="61"/>
        <end position="343"/>
    </location>
</feature>
<dbReference type="GO" id="GO:0015421">
    <property type="term" value="F:ABC-type oligopeptide transporter activity"/>
    <property type="evidence" value="ECO:0007669"/>
    <property type="project" value="TreeGrafter"/>
</dbReference>
<evidence type="ECO:0000256" key="2">
    <source>
        <dbReference type="ARBA" id="ARBA00022448"/>
    </source>
</evidence>
<dbReference type="KEGG" id="bih:BIP78_0552"/>
<evidence type="ECO:0000256" key="7">
    <source>
        <dbReference type="ARBA" id="ARBA00022989"/>
    </source>
</evidence>
<feature type="transmembrane region" description="Helical" evidence="10">
    <location>
        <begin position="280"/>
        <end position="299"/>
    </location>
</feature>
<dbReference type="SMART" id="SM00382">
    <property type="entry name" value="AAA"/>
    <property type="match status" value="1"/>
</dbReference>
<dbReference type="AlphaFoldDB" id="A0A410FTQ7"/>
<dbReference type="SUPFAM" id="SSF90123">
    <property type="entry name" value="ABC transporter transmembrane region"/>
    <property type="match status" value="1"/>
</dbReference>
<proteinExistence type="predicted"/>
<evidence type="ECO:0000256" key="8">
    <source>
        <dbReference type="ARBA" id="ARBA00023136"/>
    </source>
</evidence>
<dbReference type="PROSITE" id="PS50929">
    <property type="entry name" value="ABC_TM1F"/>
    <property type="match status" value="1"/>
</dbReference>
<dbReference type="GO" id="GO:0016887">
    <property type="term" value="F:ATP hydrolysis activity"/>
    <property type="evidence" value="ECO:0007669"/>
    <property type="project" value="InterPro"/>
</dbReference>
<feature type="transmembrane region" description="Helical" evidence="10">
    <location>
        <begin position="176"/>
        <end position="195"/>
    </location>
</feature>
<keyword evidence="5" id="KW-0547">Nucleotide-binding</keyword>
<evidence type="ECO:0000259" key="12">
    <source>
        <dbReference type="PROSITE" id="PS50929"/>
    </source>
</evidence>
<dbReference type="InterPro" id="IPR003439">
    <property type="entry name" value="ABC_transporter-like_ATP-bd"/>
</dbReference>
<sequence length="630" mass="68298">MASEPRGRPQPAGGAPVPRLFGPGPGRGPGMGGARIERARDVRGTLRRLLGYLRPYRGYFAAIFALALVATGLSLVGPFLMGRAIDGAIRGGDPALLLRIVLLMLGTYVAAWGARYAENLILARATQKAMRTLRGDLFAHLQTLPLRFFDARPHGETMSRLTNDMDAINRVLSQNILQLFTGSLTLVGILVMMFALNPLLALGSFVAFPLMLGLVGWVGKRTRSGFREYQKQLGELNGKLEETYSGQRVVLAFAQGESVLGDFDRTNAAVRVAGIRAQSYALLIPPMMGILSNANIAILAGLGGWLTLLGRASVGTIAAFISYSRQFAEPLRMLGDLYNQVQSALAGAERIFATMDTPPDTPDLPDAVRMETVRGHVEFRNVDFSYVPGVPVLREVSLQARPGQTIALVGPTGAGKTTIVNLLTRFYDVDRGEILIDGVDLRRAERASLRRQIGIVLQQTFLFADTVMENIRYGRLDATDDEVIAAATLAHADPFIRKLPDGYGTVLSERGANLSEGQRQLLAIARAVLADPRILVLDEATSSVDTRTEVAIQKALLGLMKGRTSFVIAHRLSTIRNADEVVVIDGGRIVERGTHDALLAARGFYWRLYTSQFRRTPTALRPAGGSAPAV</sequence>
<dbReference type="InterPro" id="IPR003593">
    <property type="entry name" value="AAA+_ATPase"/>
</dbReference>
<dbReference type="FunFam" id="1.20.1560.10:FF:000011">
    <property type="entry name" value="Multidrug ABC transporter ATP-binding protein"/>
    <property type="match status" value="1"/>
</dbReference>
<dbReference type="CDD" id="cd03254">
    <property type="entry name" value="ABCC_Glucan_exporter_like"/>
    <property type="match status" value="1"/>
</dbReference>
<dbReference type="PANTHER" id="PTHR43394:SF1">
    <property type="entry name" value="ATP-BINDING CASSETTE SUB-FAMILY B MEMBER 10, MITOCHONDRIAL"/>
    <property type="match status" value="1"/>
</dbReference>
<feature type="transmembrane region" description="Helical" evidence="10">
    <location>
        <begin position="201"/>
        <end position="219"/>
    </location>
</feature>
<evidence type="ECO:0000256" key="6">
    <source>
        <dbReference type="ARBA" id="ARBA00022840"/>
    </source>
</evidence>
<gene>
    <name evidence="13" type="ORF">BIP78_0552</name>
</gene>
<evidence type="ECO:0000256" key="3">
    <source>
        <dbReference type="ARBA" id="ARBA00022475"/>
    </source>
</evidence>
<dbReference type="Pfam" id="PF00664">
    <property type="entry name" value="ABC_membrane"/>
    <property type="match status" value="1"/>
</dbReference>
<dbReference type="InterPro" id="IPR036640">
    <property type="entry name" value="ABC1_TM_sf"/>
</dbReference>
<feature type="compositionally biased region" description="Low complexity" evidence="9">
    <location>
        <begin position="9"/>
        <end position="19"/>
    </location>
</feature>
<dbReference type="EMBL" id="CP034928">
    <property type="protein sequence ID" value="QAA76318.1"/>
    <property type="molecule type" value="Genomic_DNA"/>
</dbReference>
<keyword evidence="4 10" id="KW-0812">Transmembrane</keyword>
<dbReference type="InterPro" id="IPR039421">
    <property type="entry name" value="Type_1_exporter"/>
</dbReference>
<feature type="region of interest" description="Disordered" evidence="9">
    <location>
        <begin position="1"/>
        <end position="24"/>
    </location>
</feature>
<dbReference type="PANTHER" id="PTHR43394">
    <property type="entry name" value="ATP-DEPENDENT PERMEASE MDL1, MITOCHONDRIAL"/>
    <property type="match status" value="1"/>
</dbReference>
<evidence type="ECO:0000313" key="13">
    <source>
        <dbReference type="EMBL" id="QAA76318.1"/>
    </source>
</evidence>
<dbReference type="InterPro" id="IPR027417">
    <property type="entry name" value="P-loop_NTPase"/>
</dbReference>
<keyword evidence="7 10" id="KW-1133">Transmembrane helix</keyword>
<evidence type="ECO:0000256" key="4">
    <source>
        <dbReference type="ARBA" id="ARBA00022692"/>
    </source>
</evidence>
<keyword evidence="2" id="KW-0813">Transport</keyword>
<dbReference type="CDD" id="cd18547">
    <property type="entry name" value="ABC_6TM_Tm288_like"/>
    <property type="match status" value="1"/>
</dbReference>
<evidence type="ECO:0000313" key="14">
    <source>
        <dbReference type="Proteomes" id="UP000287233"/>
    </source>
</evidence>
<evidence type="ECO:0000259" key="11">
    <source>
        <dbReference type="PROSITE" id="PS50893"/>
    </source>
</evidence>
<evidence type="ECO:0000256" key="10">
    <source>
        <dbReference type="SAM" id="Phobius"/>
    </source>
</evidence>
<feature type="domain" description="ABC transporter" evidence="11">
    <location>
        <begin position="377"/>
        <end position="611"/>
    </location>
</feature>
<organism evidence="13 14">
    <name type="scientific">Bipolaricaulis sibiricus</name>
    <dbReference type="NCBI Taxonomy" id="2501609"/>
    <lineage>
        <taxon>Bacteria</taxon>
        <taxon>Candidatus Bipolaricaulota</taxon>
        <taxon>Candidatus Bipolaricaulia</taxon>
        <taxon>Candidatus Bipolaricaulales</taxon>
        <taxon>Candidatus Bipolaricaulaceae</taxon>
        <taxon>Candidatus Bipolaricaulis</taxon>
    </lineage>
</organism>
<keyword evidence="6 13" id="KW-0067">ATP-binding</keyword>
<dbReference type="Gene3D" id="1.20.1560.10">
    <property type="entry name" value="ABC transporter type 1, transmembrane domain"/>
    <property type="match status" value="1"/>
</dbReference>
<keyword evidence="8 10" id="KW-0472">Membrane</keyword>
<dbReference type="GO" id="GO:0005886">
    <property type="term" value="C:plasma membrane"/>
    <property type="evidence" value="ECO:0007669"/>
    <property type="project" value="UniProtKB-SubCell"/>
</dbReference>
<evidence type="ECO:0000256" key="1">
    <source>
        <dbReference type="ARBA" id="ARBA00004651"/>
    </source>
</evidence>
<dbReference type="Pfam" id="PF00005">
    <property type="entry name" value="ABC_tran"/>
    <property type="match status" value="1"/>
</dbReference>
<feature type="transmembrane region" description="Helical" evidence="10">
    <location>
        <begin position="56"/>
        <end position="76"/>
    </location>
</feature>
<name>A0A410FTQ7_BIPS1</name>
<dbReference type="Proteomes" id="UP000287233">
    <property type="component" value="Chromosome"/>
</dbReference>
<dbReference type="GO" id="GO:0005524">
    <property type="term" value="F:ATP binding"/>
    <property type="evidence" value="ECO:0007669"/>
    <property type="project" value="UniProtKB-KW"/>
</dbReference>
<keyword evidence="3" id="KW-1003">Cell membrane</keyword>
<dbReference type="InterPro" id="IPR011527">
    <property type="entry name" value="ABC1_TM_dom"/>
</dbReference>
<comment type="subcellular location">
    <subcellularLocation>
        <location evidence="1">Cell membrane</location>
        <topology evidence="1">Multi-pass membrane protein</topology>
    </subcellularLocation>
</comment>
<dbReference type="SUPFAM" id="SSF52540">
    <property type="entry name" value="P-loop containing nucleoside triphosphate hydrolases"/>
    <property type="match status" value="1"/>
</dbReference>